<dbReference type="CDD" id="cd00761">
    <property type="entry name" value="Glyco_tranf_GTA_type"/>
    <property type="match status" value="1"/>
</dbReference>
<dbReference type="PANTHER" id="PTHR10730:SF53">
    <property type="entry name" value="GLYCOSYLTRANSFERASE 25 FAMILY MEMBER"/>
    <property type="match status" value="1"/>
</dbReference>
<feature type="compositionally biased region" description="Basic and acidic residues" evidence="4">
    <location>
        <begin position="595"/>
        <end position="612"/>
    </location>
</feature>
<dbReference type="EMBL" id="IACF01002262">
    <property type="protein sequence ID" value="LAB67923.1"/>
    <property type="molecule type" value="mRNA"/>
</dbReference>
<reference evidence="7" key="2">
    <citation type="journal article" date="2018" name="Biosci. Biotechnol. Biochem.">
        <title>Polysaccharide hydrolase of the hadal zone amphipods Hirondellea gigas.</title>
        <authorList>
            <person name="Kobayashi H."/>
            <person name="Nagahama T."/>
            <person name="Arai W."/>
            <person name="Sasagawa Y."/>
            <person name="Umeda M."/>
            <person name="Hayashi T."/>
            <person name="Nikaido I."/>
            <person name="Watanabe H."/>
            <person name="Oguri K."/>
            <person name="Kitazato H."/>
            <person name="Fujioka K."/>
            <person name="Kido Y."/>
            <person name="Takami H."/>
        </authorList>
    </citation>
    <scope>NUCLEOTIDE SEQUENCE</scope>
    <source>
        <tissue evidence="7">Whole body</tissue>
    </source>
</reference>
<keyword evidence="3 7" id="KW-0808">Transferase</keyword>
<feature type="region of interest" description="Disordered" evidence="4">
    <location>
        <begin position="547"/>
        <end position="640"/>
    </location>
</feature>
<dbReference type="InterPro" id="IPR050757">
    <property type="entry name" value="Collagen_mod_GT25"/>
</dbReference>
<feature type="domain" description="Glycosyl transferase family 25" evidence="6">
    <location>
        <begin position="322"/>
        <end position="503"/>
    </location>
</feature>
<organism evidence="7">
    <name type="scientific">Hirondellea gigas</name>
    <dbReference type="NCBI Taxonomy" id="1518452"/>
    <lineage>
        <taxon>Eukaryota</taxon>
        <taxon>Metazoa</taxon>
        <taxon>Ecdysozoa</taxon>
        <taxon>Arthropoda</taxon>
        <taxon>Crustacea</taxon>
        <taxon>Multicrustacea</taxon>
        <taxon>Malacostraca</taxon>
        <taxon>Eumalacostraca</taxon>
        <taxon>Peracarida</taxon>
        <taxon>Amphipoda</taxon>
        <taxon>Amphilochidea</taxon>
        <taxon>Lysianassida</taxon>
        <taxon>Lysianassidira</taxon>
        <taxon>Lysianassoidea</taxon>
        <taxon>Lysianassidae</taxon>
        <taxon>Hirondellea</taxon>
    </lineage>
</organism>
<dbReference type="GO" id="GO:0050211">
    <property type="term" value="F:procollagen galactosyltransferase activity"/>
    <property type="evidence" value="ECO:0007669"/>
    <property type="project" value="TreeGrafter"/>
</dbReference>
<dbReference type="PANTHER" id="PTHR10730">
    <property type="entry name" value="PROCOLLAGEN-LYSINE,2-OXOGLUTARATE 5-DIOXYGENASE/GLYCOSYLTRANSFERASE 25 FAMILY MEMBER"/>
    <property type="match status" value="1"/>
</dbReference>
<accession>A0A2P2I1M3</accession>
<evidence type="ECO:0000313" key="7">
    <source>
        <dbReference type="EMBL" id="LAB67923.1"/>
    </source>
</evidence>
<evidence type="ECO:0000256" key="3">
    <source>
        <dbReference type="ARBA" id="ARBA00022679"/>
    </source>
</evidence>
<dbReference type="InterPro" id="IPR002654">
    <property type="entry name" value="Glyco_trans_25"/>
</dbReference>
<evidence type="ECO:0000256" key="4">
    <source>
        <dbReference type="SAM" id="MobiDB-lite"/>
    </source>
</evidence>
<dbReference type="CDD" id="cd06532">
    <property type="entry name" value="Glyco_transf_25"/>
    <property type="match status" value="1"/>
</dbReference>
<feature type="compositionally biased region" description="Low complexity" evidence="4">
    <location>
        <begin position="572"/>
        <end position="583"/>
    </location>
</feature>
<dbReference type="InterPro" id="IPR029044">
    <property type="entry name" value="Nucleotide-diphossugar_trans"/>
</dbReference>
<dbReference type="Gene3D" id="3.90.550.10">
    <property type="entry name" value="Spore Coat Polysaccharide Biosynthesis Protein SpsA, Chain A"/>
    <property type="match status" value="1"/>
</dbReference>
<evidence type="ECO:0000259" key="6">
    <source>
        <dbReference type="Pfam" id="PF01755"/>
    </source>
</evidence>
<comment type="similarity">
    <text evidence="1">Belongs to the glycosyltransferase 25 family.</text>
</comment>
<reference evidence="8" key="1">
    <citation type="submission" date="2017-11" db="EMBL/GenBank/DDBJ databases">
        <title>The sensing device of the deep-sea amphipod.</title>
        <authorList>
            <person name="Kobayashi H."/>
            <person name="Nagahama T."/>
            <person name="Arai W."/>
            <person name="Sasagawa Y."/>
            <person name="Umeda M."/>
            <person name="Hayashi T."/>
            <person name="Nikaido I."/>
            <person name="Watanabe H."/>
            <person name="Oguri K."/>
            <person name="Kitazato H."/>
            <person name="Fujioka K."/>
            <person name="Kido Y."/>
            <person name="Takami H."/>
        </authorList>
    </citation>
    <scope>NUCLEOTIDE SEQUENCE</scope>
    <source>
        <tissue evidence="8">Whole body</tissue>
    </source>
</reference>
<protein>
    <submittedName>
        <fullName evidence="7">Glycosyltransferase 25 family member-like</fullName>
    </submittedName>
</protein>
<dbReference type="SUPFAM" id="SSF53448">
    <property type="entry name" value="Nucleotide-diphospho-sugar transferases"/>
    <property type="match status" value="1"/>
</dbReference>
<keyword evidence="2" id="KW-0328">Glycosyltransferase</keyword>
<proteinExistence type="evidence at transcript level"/>
<evidence type="ECO:0000256" key="2">
    <source>
        <dbReference type="ARBA" id="ARBA00022676"/>
    </source>
</evidence>
<feature type="signal peptide" evidence="5">
    <location>
        <begin position="1"/>
        <end position="22"/>
    </location>
</feature>
<dbReference type="Pfam" id="PF01755">
    <property type="entry name" value="Glyco_transf_25"/>
    <property type="match status" value="1"/>
</dbReference>
<sequence>MVSYHTSAALLVSLCWLCTVSSITYKRPTVMVVLLARNKQHTLPYFLTLFERLDYPKHRMALYIRADHCQDKTIPILEVWLSNAGHQYHSLDVHLDRNSSLYPGEISPTDKGDSSYEGIIKLKETALQKARQTWTDYVWFLDVDVFITEPDLINILLEENVAIISPMIDSLGRYSNFWGGMSEEYWYVRTDQYMDILDRKEKGCFLVPMIHSCVLVNLKVMETDLLTFNPDRMLQYELPLDDIIAFAISAREVSLEMTICNEDIYGYMSPPIVEKERADLDLMRLISLKLEVLVNLPPLPVSPLLQQYIPSLPQKDKLGIDQVYLVNLKRRSERRQRMEYSFQELGFDVVALDAVDGQLLNDEKLDELGIQFLSGYKDPWSGRHMTYGEIGCFLSHYNVWKDVVENGHDKVLLFEDDIRFEPFFREHVLNLLMHTESLDLEWDLIYLGRKKLRSADEPLIEGSDRLVHVEYSYWTLCYLLTARGAAKLLAAEPLQRLLPVDEFLPIMFGKHPETDWSAEFSGRDLKAFSVAPLLVFPTHYTGDDGYISDTEESTILPPSSDAEAQSDAHAYSNSTSSPGASGSVNKAGTGVIGKGSRDGQGKGSGEETEPRGPDGLLPSKTPSESLKNLDIAAQFGKDEL</sequence>
<keyword evidence="5" id="KW-0732">Signal</keyword>
<evidence type="ECO:0000256" key="5">
    <source>
        <dbReference type="SAM" id="SignalP"/>
    </source>
</evidence>
<feature type="chain" id="PRO_5036046481" evidence="5">
    <location>
        <begin position="23"/>
        <end position="640"/>
    </location>
</feature>
<dbReference type="AlphaFoldDB" id="A0A2P2I1M3"/>
<name>A0A2P2I1M3_9CRUS</name>
<dbReference type="EMBL" id="IACT01000437">
    <property type="protein sequence ID" value="LAC19852.1"/>
    <property type="molecule type" value="mRNA"/>
</dbReference>
<evidence type="ECO:0000256" key="1">
    <source>
        <dbReference type="ARBA" id="ARBA00006721"/>
    </source>
</evidence>
<evidence type="ECO:0000313" key="8">
    <source>
        <dbReference type="EMBL" id="LAC19852.1"/>
    </source>
</evidence>